<reference evidence="1" key="2">
    <citation type="journal article" date="2023" name="Int. J. Mol. Sci.">
        <title>De Novo Assembly and Annotation of 11 Diverse Shrub Willow (Salix) Genomes Reveals Novel Gene Organization in Sex-Linked Regions.</title>
        <authorList>
            <person name="Hyden B."/>
            <person name="Feng K."/>
            <person name="Yates T.B."/>
            <person name="Jawdy S."/>
            <person name="Cereghino C."/>
            <person name="Smart L.B."/>
            <person name="Muchero W."/>
        </authorList>
    </citation>
    <scope>NUCLEOTIDE SEQUENCE</scope>
    <source>
        <tissue evidence="1">Shoot tip</tissue>
    </source>
</reference>
<organism evidence="1 2">
    <name type="scientific">Salix purpurea</name>
    <name type="common">Purple osier willow</name>
    <dbReference type="NCBI Taxonomy" id="77065"/>
    <lineage>
        <taxon>Eukaryota</taxon>
        <taxon>Viridiplantae</taxon>
        <taxon>Streptophyta</taxon>
        <taxon>Embryophyta</taxon>
        <taxon>Tracheophyta</taxon>
        <taxon>Spermatophyta</taxon>
        <taxon>Magnoliopsida</taxon>
        <taxon>eudicotyledons</taxon>
        <taxon>Gunneridae</taxon>
        <taxon>Pentapetalae</taxon>
        <taxon>rosids</taxon>
        <taxon>fabids</taxon>
        <taxon>Malpighiales</taxon>
        <taxon>Salicaceae</taxon>
        <taxon>Saliceae</taxon>
        <taxon>Salix</taxon>
    </lineage>
</organism>
<sequence>MFDCCCLTSSWISLTSSSSLKEKPARELLHEPNNLIYGKLCKIPCSKRDNHSYSLQSCKSKIAPSLLSSLSCSCLLHPLHYVYHKVRYPPHSTCLQLDLISC</sequence>
<dbReference type="AlphaFoldDB" id="A0A9Q0Q4C4"/>
<comment type="caution">
    <text evidence="1">The sequence shown here is derived from an EMBL/GenBank/DDBJ whole genome shotgun (WGS) entry which is preliminary data.</text>
</comment>
<proteinExistence type="predicted"/>
<protein>
    <submittedName>
        <fullName evidence="1">Uncharacterized protein</fullName>
    </submittedName>
</protein>
<dbReference type="EMBL" id="JAPFFK010000017">
    <property type="protein sequence ID" value="KAJ6699730.1"/>
    <property type="molecule type" value="Genomic_DNA"/>
</dbReference>
<evidence type="ECO:0000313" key="2">
    <source>
        <dbReference type="Proteomes" id="UP001151532"/>
    </source>
</evidence>
<reference evidence="1" key="1">
    <citation type="submission" date="2022-11" db="EMBL/GenBank/DDBJ databases">
        <authorList>
            <person name="Hyden B.L."/>
            <person name="Feng K."/>
            <person name="Yates T."/>
            <person name="Jawdy S."/>
            <person name="Smart L.B."/>
            <person name="Muchero W."/>
        </authorList>
    </citation>
    <scope>NUCLEOTIDE SEQUENCE</scope>
    <source>
        <tissue evidence="1">Shoot tip</tissue>
    </source>
</reference>
<gene>
    <name evidence="1" type="ORF">OIU79_012893</name>
</gene>
<keyword evidence="2" id="KW-1185">Reference proteome</keyword>
<name>A0A9Q0Q4C4_SALPP</name>
<accession>A0A9Q0Q4C4</accession>
<evidence type="ECO:0000313" key="1">
    <source>
        <dbReference type="EMBL" id="KAJ6699730.1"/>
    </source>
</evidence>
<dbReference type="Proteomes" id="UP001151532">
    <property type="component" value="Chromosome 6"/>
</dbReference>